<dbReference type="Proteomes" id="UP000061010">
    <property type="component" value="Chromosome"/>
</dbReference>
<gene>
    <name evidence="2" type="ORF">AOT14_21340</name>
</gene>
<protein>
    <submittedName>
        <fullName evidence="2">Membrane protein</fullName>
    </submittedName>
</protein>
<dbReference type="Pfam" id="PF09982">
    <property type="entry name" value="LpxR"/>
    <property type="match status" value="1"/>
</dbReference>
<keyword evidence="3" id="KW-1185">Reference proteome</keyword>
<dbReference type="PATRIC" id="fig|128780.6.peg.2148"/>
<dbReference type="EMBL" id="CP012900">
    <property type="protein sequence ID" value="ALJ28508.1"/>
    <property type="molecule type" value="Genomic_DNA"/>
</dbReference>
<feature type="region of interest" description="Disordered" evidence="1">
    <location>
        <begin position="285"/>
        <end position="314"/>
    </location>
</feature>
<accession>A0A0S1B0A5</accession>
<reference evidence="2 3" key="1">
    <citation type="journal article" date="2015" name="Genome Announc.">
        <title>Complete Genome Sequencing of Stenotrophomonas acidaminiphila ZAC14D2_NAIMI4_2, a Multidrug-Resistant Strain Isolated from Sediments of a Polluted River in Mexico, Uncovers New Antibiotic Resistance Genes and a Novel Class-II Lasso Peptide Biosynthesis Gene Cluster.</title>
        <authorList>
            <person name="Vinuesa P."/>
            <person name="Ochoa-Sanchez L.E."/>
        </authorList>
    </citation>
    <scope>NUCLEOTIDE SEQUENCE [LARGE SCALE GENOMIC DNA]</scope>
    <source>
        <strain evidence="2 3">ZAC14D2_NAIMI4_2</strain>
    </source>
</reference>
<dbReference type="AlphaFoldDB" id="A0A0S1B0A5"/>
<evidence type="ECO:0000256" key="1">
    <source>
        <dbReference type="SAM" id="MobiDB-lite"/>
    </source>
</evidence>
<dbReference type="OrthoDB" id="9776275at2"/>
<organism evidence="2 3">
    <name type="scientific">Stenotrophomonas acidaminiphila</name>
    <dbReference type="NCBI Taxonomy" id="128780"/>
    <lineage>
        <taxon>Bacteria</taxon>
        <taxon>Pseudomonadati</taxon>
        <taxon>Pseudomonadota</taxon>
        <taxon>Gammaproteobacteria</taxon>
        <taxon>Lysobacterales</taxon>
        <taxon>Lysobacteraceae</taxon>
        <taxon>Stenotrophomonas</taxon>
    </lineage>
</organism>
<dbReference type="Gene3D" id="2.40.128.140">
    <property type="entry name" value="Outer membrane protein"/>
    <property type="match status" value="1"/>
</dbReference>
<name>A0A0S1B0A5_9GAMM</name>
<dbReference type="KEGG" id="sacz:AOT14_21340"/>
<dbReference type="InterPro" id="IPR018707">
    <property type="entry name" value="LpxR"/>
</dbReference>
<evidence type="ECO:0000313" key="2">
    <source>
        <dbReference type="EMBL" id="ALJ28508.1"/>
    </source>
</evidence>
<proteinExistence type="predicted"/>
<sequence>MMRIGSRHARLPKANARRPVRSVTLMVACAVLGPVAAHGTELTPSADSSRCLPEQSLHWRGGTLRLENDLFTGTDRNYTNGVALSVVSRDLQGALRPECLPQPIAWYTRFIGWADPEFWRDSGARSASQNIVVRFGQSMYTPEDKTRTDLISDDRPYAGLLYLGLAWNRRVQPQAASYEMLDVRELTLGVIGPWSLAEQSQDLVHRVRGIDRFRGWDNQLRNEPAFQMAMERKFKSYTEGAVRPGWSGDVIGSYALRIGNIETAASTGVELRAGWNIPNDFGSYPIRPGAENRPPSGVSDLRRTEPQSARAPKPGAHAFLNLEAKAVAWDFSLDGNLFRHSHHVSRRPWVAQAAIGISSQWIVAGHGVRLAVMRVWRTREFDQQIGHHAFGSIALSMEF</sequence>
<dbReference type="InterPro" id="IPR037107">
    <property type="entry name" value="Put_OMP_sf"/>
</dbReference>
<evidence type="ECO:0000313" key="3">
    <source>
        <dbReference type="Proteomes" id="UP000061010"/>
    </source>
</evidence>